<dbReference type="GO" id="GO:0004674">
    <property type="term" value="F:protein serine/threonine kinase activity"/>
    <property type="evidence" value="ECO:0007669"/>
    <property type="project" value="UniProtKB-KW"/>
</dbReference>
<keyword evidence="4" id="KW-0723">Serine/threonine-protein kinase</keyword>
<keyword evidence="6" id="KW-0808">Transferase</keyword>
<proteinExistence type="inferred from homology"/>
<dbReference type="PROSITE" id="PS50011">
    <property type="entry name" value="PROTEIN_KINASE_DOM"/>
    <property type="match status" value="1"/>
</dbReference>
<keyword evidence="9" id="KW-0677">Repeat</keyword>
<accession>A0A830BSH4</accession>
<keyword evidence="5" id="KW-0433">Leucine-rich repeat</keyword>
<feature type="domain" description="N-acetyltransferase" evidence="21">
    <location>
        <begin position="106"/>
        <end position="256"/>
    </location>
</feature>
<comment type="catalytic activity">
    <reaction evidence="18">
        <text>L-seryl-[protein] + ATP = O-phospho-L-seryl-[protein] + ADP + H(+)</text>
        <dbReference type="Rhea" id="RHEA:17989"/>
        <dbReference type="Rhea" id="RHEA-COMP:9863"/>
        <dbReference type="Rhea" id="RHEA-COMP:11604"/>
        <dbReference type="ChEBI" id="CHEBI:15378"/>
        <dbReference type="ChEBI" id="CHEBI:29999"/>
        <dbReference type="ChEBI" id="CHEBI:30616"/>
        <dbReference type="ChEBI" id="CHEBI:83421"/>
        <dbReference type="ChEBI" id="CHEBI:456216"/>
        <dbReference type="EC" id="2.7.11.1"/>
    </reaction>
</comment>
<dbReference type="FunFam" id="3.80.10.10:FF:000041">
    <property type="entry name" value="LRR receptor-like serine/threonine-protein kinase ERECTA"/>
    <property type="match status" value="1"/>
</dbReference>
<dbReference type="Pfam" id="PF00583">
    <property type="entry name" value="Acetyltransf_1"/>
    <property type="match status" value="1"/>
</dbReference>
<dbReference type="SUPFAM" id="SSF52058">
    <property type="entry name" value="L domain-like"/>
    <property type="match status" value="1"/>
</dbReference>
<evidence type="ECO:0000256" key="8">
    <source>
        <dbReference type="ARBA" id="ARBA00022729"/>
    </source>
</evidence>
<keyword evidence="16" id="KW-0012">Acyltransferase</keyword>
<dbReference type="EMBL" id="BMAC01000143">
    <property type="protein sequence ID" value="GFP87394.1"/>
    <property type="molecule type" value="Genomic_DNA"/>
</dbReference>
<dbReference type="InterPro" id="IPR001611">
    <property type="entry name" value="Leu-rich_rpt"/>
</dbReference>
<keyword evidence="11 22" id="KW-0418">Kinase</keyword>
<keyword evidence="14" id="KW-0472">Membrane</keyword>
<keyword evidence="10 19" id="KW-0547">Nucleotide-binding</keyword>
<comment type="similarity">
    <text evidence="2">Belongs to the protein kinase superfamily. Ser/Thr protein kinase family.</text>
</comment>
<evidence type="ECO:0000256" key="9">
    <source>
        <dbReference type="ARBA" id="ARBA00022737"/>
    </source>
</evidence>
<evidence type="ECO:0000256" key="12">
    <source>
        <dbReference type="ARBA" id="ARBA00022840"/>
    </source>
</evidence>
<dbReference type="InterPro" id="IPR011009">
    <property type="entry name" value="Kinase-like_dom_sf"/>
</dbReference>
<evidence type="ECO:0000256" key="11">
    <source>
        <dbReference type="ARBA" id="ARBA00022777"/>
    </source>
</evidence>
<dbReference type="PROSITE" id="PS00108">
    <property type="entry name" value="PROTEIN_KINASE_ST"/>
    <property type="match status" value="1"/>
</dbReference>
<dbReference type="Gene3D" id="3.40.630.30">
    <property type="match status" value="1"/>
</dbReference>
<dbReference type="PANTHER" id="PTHR45974">
    <property type="entry name" value="RECEPTOR-LIKE PROTEIN 55"/>
    <property type="match status" value="1"/>
</dbReference>
<organism evidence="22 23">
    <name type="scientific">Phtheirospermum japonicum</name>
    <dbReference type="NCBI Taxonomy" id="374723"/>
    <lineage>
        <taxon>Eukaryota</taxon>
        <taxon>Viridiplantae</taxon>
        <taxon>Streptophyta</taxon>
        <taxon>Embryophyta</taxon>
        <taxon>Tracheophyta</taxon>
        <taxon>Spermatophyta</taxon>
        <taxon>Magnoliopsida</taxon>
        <taxon>eudicotyledons</taxon>
        <taxon>Gunneridae</taxon>
        <taxon>Pentapetalae</taxon>
        <taxon>asterids</taxon>
        <taxon>lamiids</taxon>
        <taxon>Lamiales</taxon>
        <taxon>Orobanchaceae</taxon>
        <taxon>Orobanchaceae incertae sedis</taxon>
        <taxon>Phtheirospermum</taxon>
    </lineage>
</organism>
<evidence type="ECO:0000256" key="17">
    <source>
        <dbReference type="ARBA" id="ARBA00047899"/>
    </source>
</evidence>
<dbReference type="GO" id="GO:0005737">
    <property type="term" value="C:cytoplasm"/>
    <property type="evidence" value="ECO:0007669"/>
    <property type="project" value="UniProtKB-ARBA"/>
</dbReference>
<dbReference type="FunFam" id="1.10.510.10:FF:000453">
    <property type="entry name" value="LRR receptor-like serine/threonine-protein kinase HSL2"/>
    <property type="match status" value="1"/>
</dbReference>
<evidence type="ECO:0000313" key="23">
    <source>
        <dbReference type="Proteomes" id="UP000653305"/>
    </source>
</evidence>
<dbReference type="InterPro" id="IPR032675">
    <property type="entry name" value="LRR_dom_sf"/>
</dbReference>
<dbReference type="Pfam" id="PF00560">
    <property type="entry name" value="LRR_1"/>
    <property type="match status" value="4"/>
</dbReference>
<dbReference type="InterPro" id="IPR000719">
    <property type="entry name" value="Prot_kinase_dom"/>
</dbReference>
<dbReference type="FunFam" id="3.40.630.30:FF:000059">
    <property type="entry name" value="Putative acetyltransferase NSI"/>
    <property type="match status" value="1"/>
</dbReference>
<dbReference type="SMART" id="SM00369">
    <property type="entry name" value="LRR_TYP"/>
    <property type="match status" value="5"/>
</dbReference>
<dbReference type="GO" id="GO:0016747">
    <property type="term" value="F:acyltransferase activity, transferring groups other than amino-acyl groups"/>
    <property type="evidence" value="ECO:0007669"/>
    <property type="project" value="InterPro"/>
</dbReference>
<sequence length="1138" mass="125998">MPAYDVVVFPTAVKIYPPILSLHCRSQPFHPSTCLNSGLWRGGSSNQKVSRLKASFWESIRSGILKNNTAQVIEPPPTAEEDEEELLPEEFVLVERTRADGTVEQIIFSSGGNVDVYDLQALCDKVGWPRRPLSKLAAALRNSYIVATLHSIVKSAGEEEGNDQKKLIGMARATSDHAFNATIWDVLVDPSYQGQGLGKALIEKLIRTLLQRDIGNISLFADSKVVEFYQNLGFEPDPEGIKVDALLAVRSDLNDPYKNLNWSKRHDPCTSNWTGVICYFDEADGYMHVQELRMFRYNLTGKLAPELGQLPHLKRLDFLWNHLSGSIPKEIANIPALELLLLSGNQLSGPLPDELGYLPNLTKFQLDLNMISGPIPRSFANLPKVQHFHMNNNNFSGQIPPELSTLPLLKHFLLDNNNLSGYLPPELSEMPSLTILQLDNNNFTGTVIPDSYGNMRKLIKLSLRNCGLQGTIPDLSGLRRLLYLDLSMNQLSGNIISNRMADNITTIVLSDNRLNGSIPSNFTGLPHLQKLYLDNNLLSGSVPSTVWDNITFTSDTKLDINFEDNLLSDISGVLDIPPNVTLRLKGNPVCANANQRNISLLCGPDNNTNNKSEETPIILDKPHSACLPQSCPIRSHFEYVPTLPNACFCAAPFGVGLRLRSPSISNFLPYRDLFDAYITSNVYTKPNIPLFPHQVYVESIAWESGPRLRMFLLFYPQYINTTNNSDTFDPSEVQAIANTFAGFTIPGNDIFGPYDLLNFTAQGPYANVPRVTMKMDGVKAFSFEALQMATGSFVITSQIGQGGYGKVYRGTLADGTAVAIKRAQQDSLQGDKEFYTEIEMLSRLHHRNLVSLVGYCDEKGEQMLVYEFMPNGSLHDFLSDTYRARKDFKTRLHIALDAARGILYLHTEADPPIIHRDIKANNILLDSKLTAKVSDFGISRLAPVSDAKGVTSAHVSTGVKGTPGYVDPEYFWTHKLTEKSDVYSLGVVFLEILTGMQPISHGRNIVREVKGACESGMMFSVIDTSMGRYSTDCVKKLMVLALRCSLDETKDRPTMLEVVRELENIESMLPESQNNADLEPDVNNRFSLGSGTWVASAAPSSSSSSYATGGDNRRSTYVSMDLPGGDLVSGVIPTITPR</sequence>
<evidence type="ECO:0000256" key="14">
    <source>
        <dbReference type="ARBA" id="ARBA00023136"/>
    </source>
</evidence>
<evidence type="ECO:0000256" key="16">
    <source>
        <dbReference type="ARBA" id="ARBA00023315"/>
    </source>
</evidence>
<protein>
    <recommendedName>
        <fullName evidence="3">non-specific serine/threonine protein kinase</fullName>
        <ecNumber evidence="3">2.7.11.1</ecNumber>
    </recommendedName>
</protein>
<evidence type="ECO:0000256" key="10">
    <source>
        <dbReference type="ARBA" id="ARBA00022741"/>
    </source>
</evidence>
<dbReference type="PANTHER" id="PTHR45974:SF23">
    <property type="entry name" value="PROTEIN KINASE DOMAIN-CONTAINING PROTEIN"/>
    <property type="match status" value="1"/>
</dbReference>
<keyword evidence="8" id="KW-0732">Signal</keyword>
<evidence type="ECO:0000259" key="20">
    <source>
        <dbReference type="PROSITE" id="PS50011"/>
    </source>
</evidence>
<dbReference type="Gene3D" id="3.30.200.20">
    <property type="entry name" value="Phosphorylase Kinase, domain 1"/>
    <property type="match status" value="1"/>
</dbReference>
<dbReference type="Gene3D" id="1.10.510.10">
    <property type="entry name" value="Transferase(Phosphotransferase) domain 1"/>
    <property type="match status" value="1"/>
</dbReference>
<dbReference type="Gene3D" id="3.80.10.10">
    <property type="entry name" value="Ribonuclease Inhibitor"/>
    <property type="match status" value="3"/>
</dbReference>
<dbReference type="GO" id="GO:0006952">
    <property type="term" value="P:defense response"/>
    <property type="evidence" value="ECO:0007669"/>
    <property type="project" value="UniProtKB-ARBA"/>
</dbReference>
<feature type="domain" description="Protein kinase" evidence="20">
    <location>
        <begin position="793"/>
        <end position="1069"/>
    </location>
</feature>
<reference evidence="22" key="1">
    <citation type="submission" date="2020-07" db="EMBL/GenBank/DDBJ databases">
        <title>Ethylene signaling mediates host invasion by parasitic plants.</title>
        <authorList>
            <person name="Yoshida S."/>
        </authorList>
    </citation>
    <scope>NUCLEOTIDE SEQUENCE</scope>
    <source>
        <strain evidence="22">Okayama</strain>
    </source>
</reference>
<dbReference type="OrthoDB" id="2020077at2759"/>
<dbReference type="InterPro" id="IPR001245">
    <property type="entry name" value="Ser-Thr/Tyr_kinase_cat_dom"/>
</dbReference>
<dbReference type="SUPFAM" id="SSF56112">
    <property type="entry name" value="Protein kinase-like (PK-like)"/>
    <property type="match status" value="1"/>
</dbReference>
<keyword evidence="23" id="KW-1185">Reference proteome</keyword>
<dbReference type="InterPro" id="IPR000182">
    <property type="entry name" value="GNAT_dom"/>
</dbReference>
<evidence type="ECO:0000256" key="6">
    <source>
        <dbReference type="ARBA" id="ARBA00022679"/>
    </source>
</evidence>
<evidence type="ECO:0000256" key="13">
    <source>
        <dbReference type="ARBA" id="ARBA00022989"/>
    </source>
</evidence>
<dbReference type="FunFam" id="3.80.10.10:FF:000129">
    <property type="entry name" value="Leucine-rich repeat receptor-like kinase"/>
    <property type="match status" value="1"/>
</dbReference>
<dbReference type="CDD" id="cd04301">
    <property type="entry name" value="NAT_SF"/>
    <property type="match status" value="1"/>
</dbReference>
<evidence type="ECO:0000256" key="1">
    <source>
        <dbReference type="ARBA" id="ARBA00004167"/>
    </source>
</evidence>
<dbReference type="GO" id="GO:0016020">
    <property type="term" value="C:membrane"/>
    <property type="evidence" value="ECO:0007669"/>
    <property type="project" value="UniProtKB-SubCell"/>
</dbReference>
<dbReference type="SUPFAM" id="SSF55729">
    <property type="entry name" value="Acyl-CoA N-acyltransferases (Nat)"/>
    <property type="match status" value="1"/>
</dbReference>
<dbReference type="Proteomes" id="UP000653305">
    <property type="component" value="Unassembled WGS sequence"/>
</dbReference>
<dbReference type="GO" id="GO:0005524">
    <property type="term" value="F:ATP binding"/>
    <property type="evidence" value="ECO:0007669"/>
    <property type="project" value="UniProtKB-UniRule"/>
</dbReference>
<keyword evidence="12 19" id="KW-0067">ATP-binding</keyword>
<evidence type="ECO:0000256" key="7">
    <source>
        <dbReference type="ARBA" id="ARBA00022692"/>
    </source>
</evidence>
<dbReference type="InterPro" id="IPR008271">
    <property type="entry name" value="Ser/Thr_kinase_AS"/>
</dbReference>
<evidence type="ECO:0000256" key="19">
    <source>
        <dbReference type="PROSITE-ProRule" id="PRU10141"/>
    </source>
</evidence>
<gene>
    <name evidence="22" type="ORF">PHJA_000883100</name>
</gene>
<keyword evidence="13" id="KW-1133">Transmembrane helix</keyword>
<evidence type="ECO:0000256" key="18">
    <source>
        <dbReference type="ARBA" id="ARBA00048679"/>
    </source>
</evidence>
<evidence type="ECO:0000259" key="21">
    <source>
        <dbReference type="PROSITE" id="PS51186"/>
    </source>
</evidence>
<comment type="subcellular location">
    <subcellularLocation>
        <location evidence="1">Membrane</location>
        <topology evidence="1">Single-pass membrane protein</topology>
    </subcellularLocation>
</comment>
<name>A0A830BSH4_9LAMI</name>
<keyword evidence="15" id="KW-0325">Glycoprotein</keyword>
<dbReference type="EC" id="2.7.11.1" evidence="3"/>
<evidence type="ECO:0000256" key="15">
    <source>
        <dbReference type="ARBA" id="ARBA00023180"/>
    </source>
</evidence>
<evidence type="ECO:0000256" key="5">
    <source>
        <dbReference type="ARBA" id="ARBA00022614"/>
    </source>
</evidence>
<comment type="caution">
    <text evidence="22">The sequence shown here is derived from an EMBL/GenBank/DDBJ whole genome shotgun (WGS) entry which is preliminary data.</text>
</comment>
<evidence type="ECO:0000256" key="2">
    <source>
        <dbReference type="ARBA" id="ARBA00008684"/>
    </source>
</evidence>
<dbReference type="InterPro" id="IPR016181">
    <property type="entry name" value="Acyl_CoA_acyltransferase"/>
</dbReference>
<dbReference type="AlphaFoldDB" id="A0A830BSH4"/>
<keyword evidence="22" id="KW-0675">Receptor</keyword>
<evidence type="ECO:0000313" key="22">
    <source>
        <dbReference type="EMBL" id="GFP87394.1"/>
    </source>
</evidence>
<dbReference type="Pfam" id="PF08263">
    <property type="entry name" value="LRRNT_2"/>
    <property type="match status" value="1"/>
</dbReference>
<comment type="catalytic activity">
    <reaction evidence="17">
        <text>L-threonyl-[protein] + ATP = O-phospho-L-threonyl-[protein] + ADP + H(+)</text>
        <dbReference type="Rhea" id="RHEA:46608"/>
        <dbReference type="Rhea" id="RHEA-COMP:11060"/>
        <dbReference type="Rhea" id="RHEA-COMP:11605"/>
        <dbReference type="ChEBI" id="CHEBI:15378"/>
        <dbReference type="ChEBI" id="CHEBI:30013"/>
        <dbReference type="ChEBI" id="CHEBI:30616"/>
        <dbReference type="ChEBI" id="CHEBI:61977"/>
        <dbReference type="ChEBI" id="CHEBI:456216"/>
        <dbReference type="EC" id="2.7.11.1"/>
    </reaction>
</comment>
<dbReference type="InterPro" id="IPR017441">
    <property type="entry name" value="Protein_kinase_ATP_BS"/>
</dbReference>
<feature type="binding site" evidence="19">
    <location>
        <position position="821"/>
    </location>
    <ligand>
        <name>ATP</name>
        <dbReference type="ChEBI" id="CHEBI:30616"/>
    </ligand>
</feature>
<evidence type="ECO:0000256" key="3">
    <source>
        <dbReference type="ARBA" id="ARBA00012513"/>
    </source>
</evidence>
<keyword evidence="7" id="KW-0812">Transmembrane</keyword>
<dbReference type="InterPro" id="IPR013210">
    <property type="entry name" value="LRR_N_plant-typ"/>
</dbReference>
<dbReference type="PROSITE" id="PS51186">
    <property type="entry name" value="GNAT"/>
    <property type="match status" value="1"/>
</dbReference>
<dbReference type="SMART" id="SM00220">
    <property type="entry name" value="S_TKc"/>
    <property type="match status" value="1"/>
</dbReference>
<dbReference type="FunFam" id="3.30.200.20:FF:000039">
    <property type="entry name" value="receptor-like protein kinase FERONIA"/>
    <property type="match status" value="1"/>
</dbReference>
<dbReference type="GO" id="GO:0051707">
    <property type="term" value="P:response to other organism"/>
    <property type="evidence" value="ECO:0007669"/>
    <property type="project" value="UniProtKB-ARBA"/>
</dbReference>
<dbReference type="PROSITE" id="PS00107">
    <property type="entry name" value="PROTEIN_KINASE_ATP"/>
    <property type="match status" value="1"/>
</dbReference>
<dbReference type="Pfam" id="PF07714">
    <property type="entry name" value="PK_Tyr_Ser-Thr"/>
    <property type="match status" value="1"/>
</dbReference>
<evidence type="ECO:0000256" key="4">
    <source>
        <dbReference type="ARBA" id="ARBA00022527"/>
    </source>
</evidence>
<dbReference type="InterPro" id="IPR003591">
    <property type="entry name" value="Leu-rich_rpt_typical-subtyp"/>
</dbReference>
<dbReference type="CDD" id="cd14066">
    <property type="entry name" value="STKc_IRAK"/>
    <property type="match status" value="1"/>
</dbReference>